<keyword evidence="5 10" id="KW-0067">ATP-binding</keyword>
<keyword evidence="8" id="KW-0472">Membrane</keyword>
<dbReference type="Pfam" id="PF00005">
    <property type="entry name" value="ABC_tran"/>
    <property type="match status" value="1"/>
</dbReference>
<dbReference type="InterPro" id="IPR045865">
    <property type="entry name" value="ACT-like_dom_sf"/>
</dbReference>
<keyword evidence="3" id="KW-1003">Cell membrane</keyword>
<dbReference type="GO" id="GO:0005886">
    <property type="term" value="C:plasma membrane"/>
    <property type="evidence" value="ECO:0007669"/>
    <property type="project" value="UniProtKB-ARBA"/>
</dbReference>
<dbReference type="InterPro" id="IPR003593">
    <property type="entry name" value="AAA+_ATPase"/>
</dbReference>
<dbReference type="Gene3D" id="3.40.50.300">
    <property type="entry name" value="P-loop containing nucleotide triphosphate hydrolases"/>
    <property type="match status" value="1"/>
</dbReference>
<dbReference type="SUPFAM" id="SSF55021">
    <property type="entry name" value="ACT-like"/>
    <property type="match status" value="1"/>
</dbReference>
<dbReference type="Gene3D" id="3.30.70.260">
    <property type="match status" value="1"/>
</dbReference>
<dbReference type="InterPro" id="IPR018449">
    <property type="entry name" value="NIL_domain"/>
</dbReference>
<evidence type="ECO:0000256" key="8">
    <source>
        <dbReference type="ARBA" id="ARBA00023136"/>
    </source>
</evidence>
<keyword evidence="2" id="KW-0813">Transport</keyword>
<dbReference type="PROSITE" id="PS50893">
    <property type="entry name" value="ABC_TRANSPORTER_2"/>
    <property type="match status" value="1"/>
</dbReference>
<dbReference type="FunFam" id="3.40.50.300:FF:000056">
    <property type="entry name" value="Cell division ATP-binding protein FtsE"/>
    <property type="match status" value="1"/>
</dbReference>
<evidence type="ECO:0000256" key="1">
    <source>
        <dbReference type="ARBA" id="ARBA00005417"/>
    </source>
</evidence>
<dbReference type="OrthoDB" id="9802264at2"/>
<dbReference type="PANTHER" id="PTHR43166:SF30">
    <property type="entry name" value="METHIONINE IMPORT ATP-BINDING PROTEIN METN"/>
    <property type="match status" value="1"/>
</dbReference>
<dbReference type="InterPro" id="IPR041701">
    <property type="entry name" value="MetN_ABC"/>
</dbReference>
<dbReference type="InterPro" id="IPR027417">
    <property type="entry name" value="P-loop_NTPase"/>
</dbReference>
<evidence type="ECO:0000256" key="2">
    <source>
        <dbReference type="ARBA" id="ARBA00022448"/>
    </source>
</evidence>
<evidence type="ECO:0000259" key="9">
    <source>
        <dbReference type="PROSITE" id="PS50893"/>
    </source>
</evidence>
<accession>A0A2W1NGV8</accession>
<dbReference type="InterPro" id="IPR050086">
    <property type="entry name" value="MetN_ABC_transporter-like"/>
</dbReference>
<keyword evidence="11" id="KW-1185">Reference proteome</keyword>
<dbReference type="SMART" id="SM00382">
    <property type="entry name" value="AAA"/>
    <property type="match status" value="1"/>
</dbReference>
<evidence type="ECO:0000256" key="5">
    <source>
        <dbReference type="ARBA" id="ARBA00022840"/>
    </source>
</evidence>
<dbReference type="Pfam" id="PF09383">
    <property type="entry name" value="NIL"/>
    <property type="match status" value="1"/>
</dbReference>
<dbReference type="AlphaFoldDB" id="A0A2W1NGV8"/>
<dbReference type="CDD" id="cd03258">
    <property type="entry name" value="ABC_MetN_methionine_transporter"/>
    <property type="match status" value="1"/>
</dbReference>
<evidence type="ECO:0000256" key="6">
    <source>
        <dbReference type="ARBA" id="ARBA00022967"/>
    </source>
</evidence>
<evidence type="ECO:0000256" key="4">
    <source>
        <dbReference type="ARBA" id="ARBA00022741"/>
    </source>
</evidence>
<dbReference type="SMART" id="SM00930">
    <property type="entry name" value="NIL"/>
    <property type="match status" value="1"/>
</dbReference>
<dbReference type="PANTHER" id="PTHR43166">
    <property type="entry name" value="AMINO ACID IMPORT ATP-BINDING PROTEIN"/>
    <property type="match status" value="1"/>
</dbReference>
<dbReference type="GO" id="GO:0005524">
    <property type="term" value="F:ATP binding"/>
    <property type="evidence" value="ECO:0007669"/>
    <property type="project" value="UniProtKB-KW"/>
</dbReference>
<dbReference type="InterPro" id="IPR003439">
    <property type="entry name" value="ABC_transporter-like_ATP-bd"/>
</dbReference>
<dbReference type="InterPro" id="IPR017871">
    <property type="entry name" value="ABC_transporter-like_CS"/>
</dbReference>
<keyword evidence="7" id="KW-0029">Amino-acid transport</keyword>
<dbReference type="SUPFAM" id="SSF52540">
    <property type="entry name" value="P-loop containing nucleoside triphosphate hydrolases"/>
    <property type="match status" value="1"/>
</dbReference>
<dbReference type="RefSeq" id="WP_089198113.1">
    <property type="nucleotide sequence ID" value="NZ_NHRJ02000001.1"/>
</dbReference>
<keyword evidence="4" id="KW-0547">Nucleotide-binding</keyword>
<evidence type="ECO:0000313" key="11">
    <source>
        <dbReference type="Proteomes" id="UP000214746"/>
    </source>
</evidence>
<evidence type="ECO:0000256" key="7">
    <source>
        <dbReference type="ARBA" id="ARBA00022970"/>
    </source>
</evidence>
<comment type="caution">
    <text evidence="10">The sequence shown here is derived from an EMBL/GenBank/DDBJ whole genome shotgun (WGS) entry which is preliminary data.</text>
</comment>
<comment type="similarity">
    <text evidence="1">Belongs to the ABC transporter superfamily.</text>
</comment>
<feature type="domain" description="ABC transporter" evidence="9">
    <location>
        <begin position="2"/>
        <end position="241"/>
    </location>
</feature>
<gene>
    <name evidence="10" type="ORF">CBW46_000690</name>
</gene>
<dbReference type="Proteomes" id="UP000214746">
    <property type="component" value="Unassembled WGS sequence"/>
</dbReference>
<organism evidence="10 11">
    <name type="scientific">Paenibacillus xerothermodurans</name>
    <dbReference type="NCBI Taxonomy" id="1977292"/>
    <lineage>
        <taxon>Bacteria</taxon>
        <taxon>Bacillati</taxon>
        <taxon>Bacillota</taxon>
        <taxon>Bacilli</taxon>
        <taxon>Bacillales</taxon>
        <taxon>Paenibacillaceae</taxon>
        <taxon>Paenibacillus</taxon>
    </lineage>
</organism>
<evidence type="ECO:0000313" key="10">
    <source>
        <dbReference type="EMBL" id="PZE22341.1"/>
    </source>
</evidence>
<keyword evidence="6" id="KW-1278">Translocase</keyword>
<reference evidence="10" key="1">
    <citation type="submission" date="2018-06" db="EMBL/GenBank/DDBJ databases">
        <title>Paenibacillus xerothermodurans sp. nov. an extremely dry heat resistant spore forming bacterium isolated from the soil of Cape Canaveral, Florida.</title>
        <authorList>
            <person name="Seuylemezian A."/>
            <person name="Kaur N."/>
            <person name="Patil P."/>
            <person name="Patil P."/>
            <person name="Mayilraj S."/>
            <person name="Vaishampayan P."/>
        </authorList>
    </citation>
    <scope>NUCLEOTIDE SEQUENCE [LARGE SCALE GENOMIC DNA]</scope>
    <source>
        <strain evidence="10">ATCC 27380</strain>
    </source>
</reference>
<dbReference type="GO" id="GO:0006865">
    <property type="term" value="P:amino acid transport"/>
    <property type="evidence" value="ECO:0007669"/>
    <property type="project" value="UniProtKB-KW"/>
</dbReference>
<dbReference type="PROSITE" id="PS00211">
    <property type="entry name" value="ABC_TRANSPORTER_1"/>
    <property type="match status" value="1"/>
</dbReference>
<name>A0A2W1NGV8_PAEXE</name>
<protein>
    <submittedName>
        <fullName evidence="10">Methionine ABC transporter ATP-binding protein</fullName>
    </submittedName>
</protein>
<dbReference type="EMBL" id="NHRJ02000001">
    <property type="protein sequence ID" value="PZE22341.1"/>
    <property type="molecule type" value="Genomic_DNA"/>
</dbReference>
<dbReference type="GO" id="GO:0016887">
    <property type="term" value="F:ATP hydrolysis activity"/>
    <property type="evidence" value="ECO:0007669"/>
    <property type="project" value="InterPro"/>
</dbReference>
<sequence>MIQLEQVTKTYGVGAKQVSALSGIDLNVRKGEIFGIIGHSGAGKSTLLRSMNLLERPSSGKVVVDGIDLMALNTKRLQESRRRIGMIFQHFNLLSSAPVADNIAFPLTLVNATRSHIQRKVDELLELTGLQEHRHKYPAQLSGGQKQRVGIARALANDPQVLLCDEATSALDPQTTNSILNLLLDINKRFGLTIVLITHEMHVIRSICDRVAVIHQGRIVEHGTVAEVFLKPQHAITMQFIDQVADQLQIDHSAGERAMYVKLNFLGGQTYEPILSRAVQTTGVTFSILQGTISKLKDTPYGQLVVKLEGDESAKQNTVNELRSQGLHVEVI</sequence>
<proteinExistence type="inferred from homology"/>
<evidence type="ECO:0000256" key="3">
    <source>
        <dbReference type="ARBA" id="ARBA00022475"/>
    </source>
</evidence>